<name>A0ABD0YLL6_9HEMI</name>
<feature type="region of interest" description="Disordered" evidence="1">
    <location>
        <begin position="163"/>
        <end position="252"/>
    </location>
</feature>
<evidence type="ECO:0000313" key="3">
    <source>
        <dbReference type="Proteomes" id="UP001558652"/>
    </source>
</evidence>
<reference evidence="2 3" key="1">
    <citation type="submission" date="2024-07" db="EMBL/GenBank/DDBJ databases">
        <title>Chromosome-level genome assembly of the water stick insect Ranatra chinensis (Heteroptera: Nepidae).</title>
        <authorList>
            <person name="Liu X."/>
        </authorList>
    </citation>
    <scope>NUCLEOTIDE SEQUENCE [LARGE SCALE GENOMIC DNA]</scope>
    <source>
        <strain evidence="2">Cailab_2021Rc</strain>
        <tissue evidence="2">Muscle</tissue>
    </source>
</reference>
<gene>
    <name evidence="2" type="ORF">AAG570_005645</name>
</gene>
<feature type="region of interest" description="Disordered" evidence="1">
    <location>
        <begin position="65"/>
        <end position="84"/>
    </location>
</feature>
<protein>
    <recommendedName>
        <fullName evidence="4">Proline-rich protein PRCC</fullName>
    </recommendedName>
</protein>
<comment type="caution">
    <text evidence="2">The sequence shown here is derived from an EMBL/GenBank/DDBJ whole genome shotgun (WGS) entry which is preliminary data.</text>
</comment>
<evidence type="ECO:0008006" key="4">
    <source>
        <dbReference type="Google" id="ProtNLM"/>
    </source>
</evidence>
<feature type="compositionally biased region" description="Basic and acidic residues" evidence="1">
    <location>
        <begin position="65"/>
        <end position="74"/>
    </location>
</feature>
<dbReference type="EMBL" id="JBFDAA010000018">
    <property type="protein sequence ID" value="KAL1116150.1"/>
    <property type="molecule type" value="Genomic_DNA"/>
</dbReference>
<accession>A0ABD0YLL6</accession>
<feature type="region of interest" description="Disordered" evidence="1">
    <location>
        <begin position="114"/>
        <end position="134"/>
    </location>
</feature>
<proteinExistence type="predicted"/>
<feature type="compositionally biased region" description="Basic and acidic residues" evidence="1">
    <location>
        <begin position="294"/>
        <end position="306"/>
    </location>
</feature>
<evidence type="ECO:0000256" key="1">
    <source>
        <dbReference type="SAM" id="MobiDB-lite"/>
    </source>
</evidence>
<dbReference type="AlphaFoldDB" id="A0ABD0YLL6"/>
<feature type="region of interest" description="Disordered" evidence="1">
    <location>
        <begin position="294"/>
        <end position="327"/>
    </location>
</feature>
<dbReference type="PANTHER" id="PTHR13621">
    <property type="entry name" value="PROLINE-RICH PROTEIN PRCC"/>
    <property type="match status" value="1"/>
</dbReference>
<feature type="region of interest" description="Disordered" evidence="1">
    <location>
        <begin position="1"/>
        <end position="26"/>
    </location>
</feature>
<feature type="compositionally biased region" description="Pro residues" evidence="1">
    <location>
        <begin position="240"/>
        <end position="250"/>
    </location>
</feature>
<dbReference type="PANTHER" id="PTHR13621:SF2">
    <property type="entry name" value="PROLINE-RICH PROTEIN PRCC"/>
    <property type="match status" value="1"/>
</dbReference>
<dbReference type="Pfam" id="PF10253">
    <property type="entry name" value="PRCC"/>
    <property type="match status" value="1"/>
</dbReference>
<evidence type="ECO:0000313" key="2">
    <source>
        <dbReference type="EMBL" id="KAL1116150.1"/>
    </source>
</evidence>
<sequence length="362" mass="39719">MGLVDYGSSGEDSEAEEEEVSKKIDEAKQDKGIEVAKAAAREILKANNDGIAEEVSEVTELVDSREQLKGKNGENEISSKQGDTFVALPRPTSFISQDIAWSFLDKGKVKIYAPTLPEPADEPPPPEGKRKLKASKKGCGLFALLPSPKNEFIKPAIRPVVVRAPPAKKPKPAVVPSQPQERHSDDSEEEDGTIDFFSLAGSESPPPEPVPDDVFNISPPELGPKAPKRPVVTPSIPLTSPEPPSSPTITPPVLDTAAISALCGGNPNRRAANLQSTVEVIDVDQSSLVADPKEWLTKELSREQTVKSHRRNRKDTEPTSQQRRKHQITYLAFQAKEQELELKNQWANNRMTRKQTQAKYGF</sequence>
<dbReference type="Proteomes" id="UP001558652">
    <property type="component" value="Unassembled WGS sequence"/>
</dbReference>
<keyword evidence="3" id="KW-1185">Reference proteome</keyword>
<organism evidence="2 3">
    <name type="scientific">Ranatra chinensis</name>
    <dbReference type="NCBI Taxonomy" id="642074"/>
    <lineage>
        <taxon>Eukaryota</taxon>
        <taxon>Metazoa</taxon>
        <taxon>Ecdysozoa</taxon>
        <taxon>Arthropoda</taxon>
        <taxon>Hexapoda</taxon>
        <taxon>Insecta</taxon>
        <taxon>Pterygota</taxon>
        <taxon>Neoptera</taxon>
        <taxon>Paraneoptera</taxon>
        <taxon>Hemiptera</taxon>
        <taxon>Heteroptera</taxon>
        <taxon>Panheteroptera</taxon>
        <taxon>Nepomorpha</taxon>
        <taxon>Nepidae</taxon>
        <taxon>Ranatrinae</taxon>
        <taxon>Ranatra</taxon>
    </lineage>
</organism>
<dbReference type="InterPro" id="IPR018800">
    <property type="entry name" value="PRCC"/>
</dbReference>